<name>A0A812V3X1_9DINO</name>
<accession>A0A812V3X1</accession>
<evidence type="ECO:0000313" key="2">
    <source>
        <dbReference type="Proteomes" id="UP000604046"/>
    </source>
</evidence>
<evidence type="ECO:0000313" key="1">
    <source>
        <dbReference type="EMBL" id="CAE7596767.1"/>
    </source>
</evidence>
<reference evidence="1" key="1">
    <citation type="submission" date="2021-02" db="EMBL/GenBank/DDBJ databases">
        <authorList>
            <person name="Dougan E. K."/>
            <person name="Rhodes N."/>
            <person name="Thang M."/>
            <person name="Chan C."/>
        </authorList>
    </citation>
    <scope>NUCLEOTIDE SEQUENCE</scope>
</reference>
<dbReference type="Proteomes" id="UP000604046">
    <property type="component" value="Unassembled WGS sequence"/>
</dbReference>
<dbReference type="OrthoDB" id="409598at2759"/>
<keyword evidence="2" id="KW-1185">Reference proteome</keyword>
<organism evidence="1 2">
    <name type="scientific">Symbiodinium natans</name>
    <dbReference type="NCBI Taxonomy" id="878477"/>
    <lineage>
        <taxon>Eukaryota</taxon>
        <taxon>Sar</taxon>
        <taxon>Alveolata</taxon>
        <taxon>Dinophyceae</taxon>
        <taxon>Suessiales</taxon>
        <taxon>Symbiodiniaceae</taxon>
        <taxon>Symbiodinium</taxon>
    </lineage>
</organism>
<dbReference type="AlphaFoldDB" id="A0A812V3X1"/>
<proteinExistence type="predicted"/>
<gene>
    <name evidence="1" type="ORF">SNAT2548_LOCUS33954</name>
</gene>
<sequence>MAFYGQCSNYLPTCTKCCQERNDALAMQDYIFSQSIGTLNPPKFGKVLAAKKVRDSEEHLCVLYTVESSGPADRPPYMAAVDEESEAFEEVAYVSDYMSISRAPP</sequence>
<protein>
    <submittedName>
        <fullName evidence="1">Uncharacterized protein</fullName>
    </submittedName>
</protein>
<dbReference type="EMBL" id="CAJNDS010002786">
    <property type="protein sequence ID" value="CAE7596767.1"/>
    <property type="molecule type" value="Genomic_DNA"/>
</dbReference>
<comment type="caution">
    <text evidence="1">The sequence shown here is derived from an EMBL/GenBank/DDBJ whole genome shotgun (WGS) entry which is preliminary data.</text>
</comment>